<protein>
    <submittedName>
        <fullName evidence="1">Uncharacterized protein</fullName>
    </submittedName>
</protein>
<dbReference type="Proteomes" id="UP001341840">
    <property type="component" value="Unassembled WGS sequence"/>
</dbReference>
<reference evidence="1 2" key="1">
    <citation type="journal article" date="2023" name="Plants (Basel)">
        <title>Bridging the Gap: Combining Genomics and Transcriptomics Approaches to Understand Stylosanthes scabra, an Orphan Legume from the Brazilian Caatinga.</title>
        <authorList>
            <person name="Ferreira-Neto J.R.C."/>
            <person name="da Silva M.D."/>
            <person name="Binneck E."/>
            <person name="de Melo N.F."/>
            <person name="da Silva R.H."/>
            <person name="de Melo A.L.T.M."/>
            <person name="Pandolfi V."/>
            <person name="Bustamante F.O."/>
            <person name="Brasileiro-Vidal A.C."/>
            <person name="Benko-Iseppon A.M."/>
        </authorList>
    </citation>
    <scope>NUCLEOTIDE SEQUENCE [LARGE SCALE GENOMIC DNA]</scope>
    <source>
        <tissue evidence="1">Leaves</tissue>
    </source>
</reference>
<sequence length="139" mass="15476">MNRSWILNKVVSFYVIPNHLSDDPFPSFGIIAVRDGSFALLSHRRVSFNIEGHGNPKREYSDEPWSDTELEDSANDIAFDDSDDEAKVDGGLFDVEVKCMAAEENALPCQHAQATSTINKGKEVMVAGFRDEDDGYDSE</sequence>
<name>A0ABU6RPE1_9FABA</name>
<keyword evidence="2" id="KW-1185">Reference proteome</keyword>
<proteinExistence type="predicted"/>
<evidence type="ECO:0000313" key="2">
    <source>
        <dbReference type="Proteomes" id="UP001341840"/>
    </source>
</evidence>
<dbReference type="EMBL" id="JASCZI010031014">
    <property type="protein sequence ID" value="MED6125671.1"/>
    <property type="molecule type" value="Genomic_DNA"/>
</dbReference>
<accession>A0ABU6RPE1</accession>
<comment type="caution">
    <text evidence="1">The sequence shown here is derived from an EMBL/GenBank/DDBJ whole genome shotgun (WGS) entry which is preliminary data.</text>
</comment>
<organism evidence="1 2">
    <name type="scientific">Stylosanthes scabra</name>
    <dbReference type="NCBI Taxonomy" id="79078"/>
    <lineage>
        <taxon>Eukaryota</taxon>
        <taxon>Viridiplantae</taxon>
        <taxon>Streptophyta</taxon>
        <taxon>Embryophyta</taxon>
        <taxon>Tracheophyta</taxon>
        <taxon>Spermatophyta</taxon>
        <taxon>Magnoliopsida</taxon>
        <taxon>eudicotyledons</taxon>
        <taxon>Gunneridae</taxon>
        <taxon>Pentapetalae</taxon>
        <taxon>rosids</taxon>
        <taxon>fabids</taxon>
        <taxon>Fabales</taxon>
        <taxon>Fabaceae</taxon>
        <taxon>Papilionoideae</taxon>
        <taxon>50 kb inversion clade</taxon>
        <taxon>dalbergioids sensu lato</taxon>
        <taxon>Dalbergieae</taxon>
        <taxon>Pterocarpus clade</taxon>
        <taxon>Stylosanthes</taxon>
    </lineage>
</organism>
<evidence type="ECO:0000313" key="1">
    <source>
        <dbReference type="EMBL" id="MED6125671.1"/>
    </source>
</evidence>
<gene>
    <name evidence="1" type="ORF">PIB30_070844</name>
</gene>